<feature type="transmembrane region" description="Helical" evidence="3">
    <location>
        <begin position="756"/>
        <end position="775"/>
    </location>
</feature>
<evidence type="ECO:0000313" key="5">
    <source>
        <dbReference type="EMBL" id="CCK68709.1"/>
    </source>
</evidence>
<evidence type="ECO:0008006" key="7">
    <source>
        <dbReference type="Google" id="ProtNLM"/>
    </source>
</evidence>
<dbReference type="PANTHER" id="PTHR11102">
    <property type="entry name" value="SEL-1-LIKE PROTEIN"/>
    <property type="match status" value="1"/>
</dbReference>
<dbReference type="InterPro" id="IPR011990">
    <property type="entry name" value="TPR-like_helical_dom_sf"/>
</dbReference>
<organism evidence="5 6">
    <name type="scientific">Huiozyma naganishii (strain ATCC MYA-139 / BCRC 22969 / CBS 8797 / KCTC 17520 / NBRC 10181 / NCYC 3082 / Yp74L-3)</name>
    <name type="common">Yeast</name>
    <name type="synonym">Kazachstania naganishii</name>
    <dbReference type="NCBI Taxonomy" id="1071383"/>
    <lineage>
        <taxon>Eukaryota</taxon>
        <taxon>Fungi</taxon>
        <taxon>Dikarya</taxon>
        <taxon>Ascomycota</taxon>
        <taxon>Saccharomycotina</taxon>
        <taxon>Saccharomycetes</taxon>
        <taxon>Saccharomycetales</taxon>
        <taxon>Saccharomycetaceae</taxon>
        <taxon>Huiozyma</taxon>
    </lineage>
</organism>
<dbReference type="GO" id="GO:0000839">
    <property type="term" value="C:Hrd1p ubiquitin ligase ERAD-L complex"/>
    <property type="evidence" value="ECO:0007669"/>
    <property type="project" value="EnsemblFungi"/>
</dbReference>
<dbReference type="GO" id="GO:0004842">
    <property type="term" value="F:ubiquitin-protein transferase activity"/>
    <property type="evidence" value="ECO:0007669"/>
    <property type="project" value="EnsemblFungi"/>
</dbReference>
<dbReference type="STRING" id="1071383.J7S3G2"/>
<dbReference type="eggNOG" id="KOG1550">
    <property type="taxonomic scope" value="Eukaryota"/>
</dbReference>
<feature type="signal peptide" evidence="4">
    <location>
        <begin position="1"/>
        <end position="19"/>
    </location>
</feature>
<feature type="chain" id="PRO_5003796513" description="ERAD-associated E3 ubiquitin-protein ligase component HRD3" evidence="4">
    <location>
        <begin position="20"/>
        <end position="825"/>
    </location>
</feature>
<dbReference type="HOGENOM" id="CLU_348239_0_0_1"/>
<dbReference type="GO" id="GO:0000838">
    <property type="term" value="C:Hrd1p ubiquitin ligase ERAD-M complex"/>
    <property type="evidence" value="ECO:0007669"/>
    <property type="project" value="EnsemblFungi"/>
</dbReference>
<evidence type="ECO:0000256" key="4">
    <source>
        <dbReference type="SAM" id="SignalP"/>
    </source>
</evidence>
<dbReference type="EMBL" id="HE978315">
    <property type="protein sequence ID" value="CCK68709.1"/>
    <property type="molecule type" value="Genomic_DNA"/>
</dbReference>
<dbReference type="Pfam" id="PF08238">
    <property type="entry name" value="Sel1"/>
    <property type="match status" value="4"/>
</dbReference>
<dbReference type="InterPro" id="IPR006597">
    <property type="entry name" value="Sel1-like"/>
</dbReference>
<accession>J7S3G2</accession>
<dbReference type="GO" id="GO:0034099">
    <property type="term" value="C:luminal surveillance complex"/>
    <property type="evidence" value="ECO:0007669"/>
    <property type="project" value="EnsemblFungi"/>
</dbReference>
<dbReference type="RefSeq" id="XP_022462955.1">
    <property type="nucleotide sequence ID" value="XM_022611558.1"/>
</dbReference>
<keyword evidence="4" id="KW-0732">Signal</keyword>
<dbReference type="OMA" id="LLGHWMD"/>
<dbReference type="Gene3D" id="1.25.40.10">
    <property type="entry name" value="Tetratricopeptide repeat domain"/>
    <property type="match status" value="2"/>
</dbReference>
<dbReference type="Proteomes" id="UP000006310">
    <property type="component" value="Chromosome 2"/>
</dbReference>
<evidence type="ECO:0000313" key="6">
    <source>
        <dbReference type="Proteomes" id="UP000006310"/>
    </source>
</evidence>
<dbReference type="OrthoDB" id="27934at2759"/>
<protein>
    <recommendedName>
        <fullName evidence="7">ERAD-associated E3 ubiquitin-protein ligase component HRD3</fullName>
    </recommendedName>
</protein>
<keyword evidence="3" id="KW-1133">Transmembrane helix</keyword>
<evidence type="ECO:0000256" key="3">
    <source>
        <dbReference type="SAM" id="Phobius"/>
    </source>
</evidence>
<dbReference type="SUPFAM" id="SSF81901">
    <property type="entry name" value="HCP-like"/>
    <property type="match status" value="2"/>
</dbReference>
<dbReference type="PANTHER" id="PTHR11102:SF160">
    <property type="entry name" value="ERAD-ASSOCIATED E3 UBIQUITIN-PROTEIN LIGASE COMPONENT HRD3"/>
    <property type="match status" value="1"/>
</dbReference>
<name>J7S3G2_HUIN7</name>
<sequence>MLLTKGVLLILISVLRTFASQEPDPWTEAQSLMATIGKGINPIDIPHTERPPVAYTVSYEVPLDYHPDDEYQLFKRFWDAEATEEQQRLSDLLIESTDKYNNTDAAFTLAQCFLYQHYGFPHSKELAELYLNKFNEWTRYSNSTTLFQQGVMYSTGSVGYNTTDAPKGLLYYQRAARLGSIRAKQVLAYKYLNGLNVPRDMNRALLLYRELAEQIRHKYSDEQWNVIFPYTESFNIRLPDFDDGLLGPQLSSTKLSTIRIKSARPDITSSVLTKMRGGDIMLRFNNVDESSSFALGSDLEDNDDQIVDLFYIAWDEYKGTYTRARDCLKARKLLEFSVEEFDDDVYNMESLQRYFYSKTLDLLGHIYFTGEGLSAPDLSKAEQYLKRSVDIIKDVMEIKSRAHIDLALIEQYHHKNVSQAMLYYQRVQNSRVNTGIVEYQMAKIITEFNQQHLGDPFLLMQTAYMKGYPPAFYEFAKMTEQGVNNKYNTEDTVNIFKSFVENSESIMAPELKTAFGELLMGHSETALWLYTEVAEQGFERAQISAAHLMYQIPYKYEAAPQTPDQRKLMAISYYTRAFKQDNIDAGVVAGDIYYNMGKYENALSLYRSAALKYSSQAVWNLGYMYEYGLGVPKDYHLAKRYYDEALEFNKSLLVGVKLSVLKLKIKAWYEWFSHGDSFISTSAHKIMESMPVLLYLQRYLEDVSSSTRVIHRTVVENEYEADILNNLRYLGRAETRHHTPNPDSIFKSTTFDYGDVFPMIIIVCLFIGTFAMRAFTQRNNWNVRVNGVPINRRAPQQQQGQEQEQEQQQQANPPAGNFDIQMFAI</sequence>
<feature type="region of interest" description="Disordered" evidence="2">
    <location>
        <begin position="794"/>
        <end position="816"/>
    </location>
</feature>
<feature type="compositionally biased region" description="Low complexity" evidence="2">
    <location>
        <begin position="796"/>
        <end position="810"/>
    </location>
</feature>
<evidence type="ECO:0000256" key="2">
    <source>
        <dbReference type="SAM" id="MobiDB-lite"/>
    </source>
</evidence>
<comment type="similarity">
    <text evidence="1">Belongs to the sel-1 family.</text>
</comment>
<reference evidence="5 6" key="1">
    <citation type="journal article" date="2011" name="Proc. Natl. Acad. Sci. U.S.A.">
        <title>Evolutionary erosion of yeast sex chromosomes by mating-type switching accidents.</title>
        <authorList>
            <person name="Gordon J.L."/>
            <person name="Armisen D."/>
            <person name="Proux-Wera E."/>
            <person name="Oheigeartaigh S.S."/>
            <person name="Byrne K.P."/>
            <person name="Wolfe K.H."/>
        </authorList>
    </citation>
    <scope>NUCLEOTIDE SEQUENCE [LARGE SCALE GENOMIC DNA]</scope>
    <source>
        <strain evidence="6">ATCC MYA-139 / BCRC 22969 / CBS 8797 / CCRC 22969 / KCTC 17520 / NBRC 10181 / NCYC 3082</strain>
    </source>
</reference>
<dbReference type="InterPro" id="IPR050767">
    <property type="entry name" value="Sel1_AlgK"/>
</dbReference>
<gene>
    <name evidence="5" type="primary">KNAG0B02660</name>
    <name evidence="5" type="ordered locus">KNAG_0B02660</name>
</gene>
<dbReference type="KEGG" id="kng:KNAG_0B02660"/>
<dbReference type="GO" id="GO:0030970">
    <property type="term" value="P:retrograde protein transport, ER to cytosol"/>
    <property type="evidence" value="ECO:0007669"/>
    <property type="project" value="EnsemblFungi"/>
</dbReference>
<dbReference type="GeneID" id="34524359"/>
<evidence type="ECO:0000256" key="1">
    <source>
        <dbReference type="ARBA" id="ARBA00038101"/>
    </source>
</evidence>
<reference evidence="6" key="2">
    <citation type="submission" date="2012-08" db="EMBL/GenBank/DDBJ databases">
        <title>Genome sequence of Kazachstania naganishii.</title>
        <authorList>
            <person name="Gordon J.L."/>
            <person name="Armisen D."/>
            <person name="Proux-Wera E."/>
            <person name="OhEigeartaigh S.S."/>
            <person name="Byrne K.P."/>
            <person name="Wolfe K.H."/>
        </authorList>
    </citation>
    <scope>NUCLEOTIDE SEQUENCE [LARGE SCALE GENOMIC DNA]</scope>
    <source>
        <strain evidence="6">ATCC MYA-139 / BCRC 22969 / CBS 8797 / CCRC 22969 / KCTC 17520 / NBRC 10181 / NCYC 3082</strain>
    </source>
</reference>
<dbReference type="GO" id="GO:1905524">
    <property type="term" value="P:negative regulation of protein autoubiquitination"/>
    <property type="evidence" value="ECO:0007669"/>
    <property type="project" value="EnsemblFungi"/>
</dbReference>
<dbReference type="SMART" id="SM00671">
    <property type="entry name" value="SEL1"/>
    <property type="match status" value="4"/>
</dbReference>
<keyword evidence="3" id="KW-0472">Membrane</keyword>
<keyword evidence="6" id="KW-1185">Reference proteome</keyword>
<proteinExistence type="inferred from homology"/>
<dbReference type="AlphaFoldDB" id="J7S3G2"/>
<keyword evidence="3" id="KW-0812">Transmembrane</keyword>